<name>A0A8H7BW58_9FUNG</name>
<dbReference type="SUPFAM" id="SSF52540">
    <property type="entry name" value="P-loop containing nucleoside triphosphate hydrolases"/>
    <property type="match status" value="1"/>
</dbReference>
<dbReference type="Gene3D" id="3.40.50.300">
    <property type="entry name" value="P-loop containing nucleotide triphosphate hydrolases"/>
    <property type="match status" value="1"/>
</dbReference>
<gene>
    <name evidence="3" type="ORF">EC973_005616</name>
</gene>
<dbReference type="GO" id="GO:0005524">
    <property type="term" value="F:ATP binding"/>
    <property type="evidence" value="ECO:0007669"/>
    <property type="project" value="InterPro"/>
</dbReference>
<dbReference type="GO" id="GO:0016887">
    <property type="term" value="F:ATP hydrolysis activity"/>
    <property type="evidence" value="ECO:0007669"/>
    <property type="project" value="InterPro"/>
</dbReference>
<dbReference type="PANTHER" id="PTHR23389">
    <property type="entry name" value="CHROMOSOME TRANSMISSION FIDELITY FACTOR 18"/>
    <property type="match status" value="1"/>
</dbReference>
<dbReference type="Pfam" id="PF00004">
    <property type="entry name" value="AAA"/>
    <property type="match status" value="1"/>
</dbReference>
<evidence type="ECO:0000313" key="4">
    <source>
        <dbReference type="Proteomes" id="UP000605846"/>
    </source>
</evidence>
<feature type="region of interest" description="Disordered" evidence="1">
    <location>
        <begin position="1"/>
        <end position="40"/>
    </location>
</feature>
<dbReference type="GO" id="GO:0003677">
    <property type="term" value="F:DNA binding"/>
    <property type="evidence" value="ECO:0007669"/>
    <property type="project" value="TreeGrafter"/>
</dbReference>
<dbReference type="AlphaFoldDB" id="A0A8H7BW58"/>
<organism evidence="3 4">
    <name type="scientific">Apophysomyces ossiformis</name>
    <dbReference type="NCBI Taxonomy" id="679940"/>
    <lineage>
        <taxon>Eukaryota</taxon>
        <taxon>Fungi</taxon>
        <taxon>Fungi incertae sedis</taxon>
        <taxon>Mucoromycota</taxon>
        <taxon>Mucoromycotina</taxon>
        <taxon>Mucoromycetes</taxon>
        <taxon>Mucorales</taxon>
        <taxon>Mucorineae</taxon>
        <taxon>Mucoraceae</taxon>
        <taxon>Apophysomyces</taxon>
    </lineage>
</organism>
<keyword evidence="4" id="KW-1185">Reference proteome</keyword>
<reference evidence="3" key="1">
    <citation type="submission" date="2020-01" db="EMBL/GenBank/DDBJ databases">
        <title>Genome Sequencing of Three Apophysomyces-Like Fungal Strains Confirms a Novel Fungal Genus in the Mucoromycota with divergent Burkholderia-like Endosymbiotic Bacteria.</title>
        <authorList>
            <person name="Stajich J.E."/>
            <person name="Macias A.M."/>
            <person name="Carter-House D."/>
            <person name="Lovett B."/>
            <person name="Kasson L.R."/>
            <person name="Berry K."/>
            <person name="Grigoriev I."/>
            <person name="Chang Y."/>
            <person name="Spatafora J."/>
            <person name="Kasson M.T."/>
        </authorList>
    </citation>
    <scope>NUCLEOTIDE SEQUENCE</scope>
    <source>
        <strain evidence="3">NRRL A-21654</strain>
    </source>
</reference>
<feature type="compositionally biased region" description="Basic and acidic residues" evidence="1">
    <location>
        <begin position="31"/>
        <end position="40"/>
    </location>
</feature>
<accession>A0A8H7BW58</accession>
<dbReference type="EMBL" id="JABAYA010000032">
    <property type="protein sequence ID" value="KAF7728778.1"/>
    <property type="molecule type" value="Genomic_DNA"/>
</dbReference>
<dbReference type="OrthoDB" id="9996895at2759"/>
<proteinExistence type="predicted"/>
<dbReference type="InterPro" id="IPR003959">
    <property type="entry name" value="ATPase_AAA_core"/>
</dbReference>
<sequence length="680" mass="77581">MSSDSSLKATEPRKRLNPFFSPGSTFTVGHDTCHAPDRPTIKIRKPNLSQRNASFFPAIRPEPPKEANKIHPFFANVKMLKEKKEPIQCKKSPTVVPMQSKTASDKEKPRSAAETCAEIIWPDKRVFQGGHVFQHEVGTSRDEACATWADKQYVKRNAEVIRRSSQKFFSTPCRERDVAVKKQSARYFSKKDIEELMDFLYPSAWGSDACQVILHSMFNCAPSSQPGFQLWTDKYRPHRVLHLLGNKSRHLYFQRWLRDMKVSTASKQMEDRSSSQSGADGFLARYDIDWNHHLKSNIDSERKFKSNMIVLFGEHGAGKTASVYTAAEEEGYQVFEIYAGMKRSGKDVAAAVGEMTQSHQVKYGGKRMQTRKDISALFDAESDQTMDPKQSLILLEEADLLFEQDKGFWSVVMEIAETSKRPIVITCNDLSAIPLHDLFIQAVLPIEALSEKELLPYLQLVCLAEGYLVPKKDLSHFMAAIGTDLRKLLITLQCWCKQKQVCSGLEKEGKLLVHECSWLFAEYMGIRDFVGRADRLTAEDWNRLLQAYSRSLGSKRAVDTVRLCMHYLTDSWETMETTEPFDLQSIGIGLDMGTTADIWSKWSCEVGCERSMSYADCLFYDKGPEGEEPPFDECMTRMIYAFDGAAFAEWRSYIKEEPTWDDLCHKRSVSQLGTRELHDD</sequence>
<dbReference type="GO" id="GO:0005634">
    <property type="term" value="C:nucleus"/>
    <property type="evidence" value="ECO:0007669"/>
    <property type="project" value="TreeGrafter"/>
</dbReference>
<dbReference type="Proteomes" id="UP000605846">
    <property type="component" value="Unassembled WGS sequence"/>
</dbReference>
<dbReference type="InterPro" id="IPR027417">
    <property type="entry name" value="P-loop_NTPase"/>
</dbReference>
<evidence type="ECO:0000259" key="2">
    <source>
        <dbReference type="Pfam" id="PF00004"/>
    </source>
</evidence>
<evidence type="ECO:0000313" key="3">
    <source>
        <dbReference type="EMBL" id="KAF7728778.1"/>
    </source>
</evidence>
<dbReference type="PANTHER" id="PTHR23389:SF21">
    <property type="entry name" value="ATPASE FAMILY AAA DOMAIN-CONTAINING PROTEIN 5"/>
    <property type="match status" value="1"/>
</dbReference>
<protein>
    <recommendedName>
        <fullName evidence="2">ATPase AAA-type core domain-containing protein</fullName>
    </recommendedName>
</protein>
<feature type="domain" description="ATPase AAA-type core" evidence="2">
    <location>
        <begin position="309"/>
        <end position="405"/>
    </location>
</feature>
<comment type="caution">
    <text evidence="3">The sequence shown here is derived from an EMBL/GenBank/DDBJ whole genome shotgun (WGS) entry which is preliminary data.</text>
</comment>
<evidence type="ECO:0000256" key="1">
    <source>
        <dbReference type="SAM" id="MobiDB-lite"/>
    </source>
</evidence>